<reference evidence="13" key="1">
    <citation type="submission" date="2025-08" db="UniProtKB">
        <authorList>
            <consortium name="Ensembl"/>
        </authorList>
    </citation>
    <scope>IDENTIFICATION</scope>
</reference>
<dbReference type="Gene3D" id="6.10.140.110">
    <property type="match status" value="1"/>
</dbReference>
<dbReference type="GO" id="GO:0060761">
    <property type="term" value="P:negative regulation of response to cytokine stimulus"/>
    <property type="evidence" value="ECO:0007669"/>
    <property type="project" value="UniProtKB-ARBA"/>
</dbReference>
<protein>
    <recommendedName>
        <fullName evidence="5">SH2B adapter protein 3</fullName>
    </recommendedName>
    <alternativeName>
        <fullName evidence="7">Lymphocyte adapter protein</fullName>
    </alternativeName>
    <alternativeName>
        <fullName evidence="6">Lymphocyte-specific adapter protein Lnk</fullName>
    </alternativeName>
    <alternativeName>
        <fullName evidence="8">Signal transduction protein Lnk</fullName>
    </alternativeName>
</protein>
<evidence type="ECO:0000256" key="4">
    <source>
        <dbReference type="ARBA" id="ARBA00059956"/>
    </source>
</evidence>
<dbReference type="Pfam" id="PF00017">
    <property type="entry name" value="SH2"/>
    <property type="match status" value="1"/>
</dbReference>
<dbReference type="Gene3D" id="2.30.29.30">
    <property type="entry name" value="Pleckstrin-homology domain (PH domain)/Phosphotyrosine-binding domain (PTB)"/>
    <property type="match status" value="1"/>
</dbReference>
<dbReference type="GO" id="GO:0005068">
    <property type="term" value="F:transmembrane receptor protein tyrosine kinase adaptor activity"/>
    <property type="evidence" value="ECO:0007669"/>
    <property type="project" value="TreeGrafter"/>
</dbReference>
<feature type="domain" description="SH2" evidence="11">
    <location>
        <begin position="524"/>
        <end position="622"/>
    </location>
</feature>
<dbReference type="SMART" id="SM00252">
    <property type="entry name" value="SH2"/>
    <property type="match status" value="1"/>
</dbReference>
<dbReference type="SUPFAM" id="SSF109805">
    <property type="entry name" value="Phenylalanine zipper"/>
    <property type="match status" value="1"/>
</dbReference>
<evidence type="ECO:0000259" key="12">
    <source>
        <dbReference type="PROSITE" id="PS50003"/>
    </source>
</evidence>
<reference evidence="13" key="2">
    <citation type="submission" date="2025-09" db="UniProtKB">
        <authorList>
            <consortium name="Ensembl"/>
        </authorList>
    </citation>
    <scope>IDENTIFICATION</scope>
</reference>
<name>A0A8B9G4W9_9PSIT</name>
<dbReference type="PRINTS" id="PR00401">
    <property type="entry name" value="SH2DOMAIN"/>
</dbReference>
<dbReference type="InterPro" id="IPR030523">
    <property type="entry name" value="SH2B"/>
</dbReference>
<dbReference type="InterPro" id="IPR001849">
    <property type="entry name" value="PH_domain"/>
</dbReference>
<evidence type="ECO:0000256" key="10">
    <source>
        <dbReference type="SAM" id="MobiDB-lite"/>
    </source>
</evidence>
<dbReference type="PANTHER" id="PTHR10872">
    <property type="entry name" value="SH2B ADAPTER PROTEIN"/>
    <property type="match status" value="1"/>
</dbReference>
<dbReference type="Ensembl" id="ENSACOT00000018796.1">
    <property type="protein sequence ID" value="ENSACOP00000018135.1"/>
    <property type="gene ID" value="ENSACOG00000012525.1"/>
</dbReference>
<dbReference type="GO" id="GO:0002262">
    <property type="term" value="P:myeloid cell homeostasis"/>
    <property type="evidence" value="ECO:0007669"/>
    <property type="project" value="UniProtKB-ARBA"/>
</dbReference>
<dbReference type="GO" id="GO:0061515">
    <property type="term" value="P:myeloid cell development"/>
    <property type="evidence" value="ECO:0007669"/>
    <property type="project" value="UniProtKB-ARBA"/>
</dbReference>
<feature type="domain" description="PH" evidence="12">
    <location>
        <begin position="359"/>
        <end position="467"/>
    </location>
</feature>
<evidence type="ECO:0000256" key="8">
    <source>
        <dbReference type="ARBA" id="ARBA00080880"/>
    </source>
</evidence>
<dbReference type="FunFam" id="3.30.505.10:FF:000008">
    <property type="entry name" value="SH2B adapter protein 1 isoform 2"/>
    <property type="match status" value="1"/>
</dbReference>
<dbReference type="PANTHER" id="PTHR10872:SF1">
    <property type="entry name" value="SH2B ADAPTER PROTEIN 3"/>
    <property type="match status" value="1"/>
</dbReference>
<sequence length="753" mass="82954">MGAVRLASHQNLLQAEIWRGLPEPDGPAGSRASPGTHARGWQCRQRGRIPLYRRDLAALSLHSCSFSCRFLPSRPHSGFISCAEIGPWRETHQRCEALAGAERMWPGRASPLQAAVLAGSPIDTLLWDLPAPHLAGGETEARPCQRIRLAGATAMNGHALPAGTPAHPRGWHEFCELHAISTAKELARHYLRFATEHPHHDLLAAENFSVQFTDLFQQYFCHEVKEGFAMNQLRILPAGPARDYRETHRHHTDASLGTVATKAEADPGSEQPGRAPEASSSGLRKSWSSEELLGPARRPFSLSQLRRSWRSLFRRRSSDALPADGDGEVAEAALKPGLGKRILPWGLSREQPPEVRKEGILKYGLLDESSLDSGTRWQRCRLVLRRAGTSDGEEYVLELFDPPKGSKPKLQAACSAVQEVRRCTRLEMPDNLHTFVLKVTNATDILFEAGDEQQLSSWTAEIRECARRGSDAGDPELLACWHPNPAAASPTTSTDTHGQAGATPGAPGEAAGPKMEQFLSSCPWFHGPISRVKAAHLVQVGGLEGHGIFLVRQSETRRGEYVLTFNFQGRAKHLRLALTERGQCRVQHLRFSSIVEMLHHFHRYPIPLECGTACDVRLSSYVVVLPQPQGTWGRRDGDVPWGAGEGLFIRDSSNRTRGDGFKLKQGKFRLDTRKKLFTVRVLRRWNTLSKEVVDAPSLAAFKARLDTGLEQAALVEGVPARGTGLGLDDLKVPSSPNPPMTLWSAGMSQREGP</sequence>
<dbReference type="GO" id="GO:0038163">
    <property type="term" value="P:thrombopoietin-mediated signaling pathway"/>
    <property type="evidence" value="ECO:0007669"/>
    <property type="project" value="UniProtKB-ARBA"/>
</dbReference>
<evidence type="ECO:0000259" key="11">
    <source>
        <dbReference type="PROSITE" id="PS50001"/>
    </source>
</evidence>
<evidence type="ECO:0000256" key="3">
    <source>
        <dbReference type="ARBA" id="ARBA00022999"/>
    </source>
</evidence>
<dbReference type="Pfam" id="PF08916">
    <property type="entry name" value="Phe_ZIP"/>
    <property type="match status" value="1"/>
</dbReference>
<dbReference type="Proteomes" id="UP000694522">
    <property type="component" value="Unplaced"/>
</dbReference>
<evidence type="ECO:0000256" key="9">
    <source>
        <dbReference type="PROSITE-ProRule" id="PRU00191"/>
    </source>
</evidence>
<dbReference type="AlphaFoldDB" id="A0A8B9G4W9"/>
<evidence type="ECO:0000256" key="7">
    <source>
        <dbReference type="ARBA" id="ARBA00077339"/>
    </source>
</evidence>
<evidence type="ECO:0000313" key="13">
    <source>
        <dbReference type="Ensembl" id="ENSACOP00000018135.1"/>
    </source>
</evidence>
<organism evidence="13 14">
    <name type="scientific">Amazona collaria</name>
    <name type="common">yellow-billed parrot</name>
    <dbReference type="NCBI Taxonomy" id="241587"/>
    <lineage>
        <taxon>Eukaryota</taxon>
        <taxon>Metazoa</taxon>
        <taxon>Chordata</taxon>
        <taxon>Craniata</taxon>
        <taxon>Vertebrata</taxon>
        <taxon>Euteleostomi</taxon>
        <taxon>Archelosauria</taxon>
        <taxon>Archosauria</taxon>
        <taxon>Dinosauria</taxon>
        <taxon>Saurischia</taxon>
        <taxon>Theropoda</taxon>
        <taxon>Coelurosauria</taxon>
        <taxon>Aves</taxon>
        <taxon>Neognathae</taxon>
        <taxon>Neoaves</taxon>
        <taxon>Telluraves</taxon>
        <taxon>Australaves</taxon>
        <taxon>Psittaciformes</taxon>
        <taxon>Psittacidae</taxon>
        <taxon>Amazona</taxon>
    </lineage>
</organism>
<dbReference type="SMART" id="SM00233">
    <property type="entry name" value="PH"/>
    <property type="match status" value="1"/>
</dbReference>
<dbReference type="Pfam" id="PF00169">
    <property type="entry name" value="PH"/>
    <property type="match status" value="1"/>
</dbReference>
<dbReference type="Gene3D" id="3.30.505.10">
    <property type="entry name" value="SH2 domain"/>
    <property type="match status" value="1"/>
</dbReference>
<keyword evidence="2" id="KW-0597">Phosphoprotein</keyword>
<comment type="function">
    <text evidence="4">Links T-cell receptor activation signal to phospholipase C-gamma-1, GRB2 and phosphatidylinositol 3-kinase.</text>
</comment>
<dbReference type="InterPro" id="IPR036290">
    <property type="entry name" value="Phe_ZIP_sf"/>
</dbReference>
<dbReference type="GO" id="GO:0035556">
    <property type="term" value="P:intracellular signal transduction"/>
    <property type="evidence" value="ECO:0007669"/>
    <property type="project" value="TreeGrafter"/>
</dbReference>
<dbReference type="GO" id="GO:0005886">
    <property type="term" value="C:plasma membrane"/>
    <property type="evidence" value="ECO:0007669"/>
    <property type="project" value="TreeGrafter"/>
</dbReference>
<evidence type="ECO:0000313" key="14">
    <source>
        <dbReference type="Proteomes" id="UP000694522"/>
    </source>
</evidence>
<evidence type="ECO:0000256" key="2">
    <source>
        <dbReference type="ARBA" id="ARBA00022553"/>
    </source>
</evidence>
<feature type="region of interest" description="Disordered" evidence="10">
    <location>
        <begin position="725"/>
        <end position="753"/>
    </location>
</feature>
<feature type="region of interest" description="Disordered" evidence="10">
    <location>
        <begin position="243"/>
        <end position="286"/>
    </location>
</feature>
<dbReference type="CDD" id="cd01231">
    <property type="entry name" value="PH_SH2B_family"/>
    <property type="match status" value="1"/>
</dbReference>
<dbReference type="FunFam" id="2.30.29.30:FF:000299">
    <property type="entry name" value="SH2B adapter protein 3 isoform X2"/>
    <property type="match status" value="1"/>
</dbReference>
<keyword evidence="3 9" id="KW-0727">SH2 domain</keyword>
<evidence type="ECO:0000256" key="1">
    <source>
        <dbReference type="ARBA" id="ARBA00010220"/>
    </source>
</evidence>
<evidence type="ECO:0000256" key="6">
    <source>
        <dbReference type="ARBA" id="ARBA00075158"/>
    </source>
</evidence>
<dbReference type="SUPFAM" id="SSF50729">
    <property type="entry name" value="PH domain-like"/>
    <property type="match status" value="1"/>
</dbReference>
<dbReference type="InterPro" id="IPR036860">
    <property type="entry name" value="SH2_dom_sf"/>
</dbReference>
<proteinExistence type="inferred from homology"/>
<dbReference type="GO" id="GO:1904893">
    <property type="term" value="P:negative regulation of receptor signaling pathway via STAT"/>
    <property type="evidence" value="ECO:0007669"/>
    <property type="project" value="UniProtKB-ARBA"/>
</dbReference>
<feature type="compositionally biased region" description="Low complexity" evidence="10">
    <location>
        <begin position="485"/>
        <end position="512"/>
    </location>
</feature>
<feature type="region of interest" description="Disordered" evidence="10">
    <location>
        <begin position="477"/>
        <end position="512"/>
    </location>
</feature>
<accession>A0A8B9G4W9</accession>
<dbReference type="InterPro" id="IPR011993">
    <property type="entry name" value="PH-like_dom_sf"/>
</dbReference>
<dbReference type="SUPFAM" id="SSF55550">
    <property type="entry name" value="SH2 domain"/>
    <property type="match status" value="1"/>
</dbReference>
<dbReference type="PROSITE" id="PS50003">
    <property type="entry name" value="PH_DOMAIN"/>
    <property type="match status" value="1"/>
</dbReference>
<dbReference type="PROSITE" id="PS50001">
    <property type="entry name" value="SH2"/>
    <property type="match status" value="1"/>
</dbReference>
<dbReference type="InterPro" id="IPR015012">
    <property type="entry name" value="Phe_ZIP"/>
</dbReference>
<evidence type="ECO:0000256" key="5">
    <source>
        <dbReference type="ARBA" id="ARBA00073704"/>
    </source>
</evidence>
<comment type="similarity">
    <text evidence="1">Belongs to the SH2B adapter family.</text>
</comment>
<keyword evidence="14" id="KW-1185">Reference proteome</keyword>
<dbReference type="InterPro" id="IPR000980">
    <property type="entry name" value="SH2"/>
</dbReference>